<evidence type="ECO:0000313" key="3">
    <source>
        <dbReference type="Proteomes" id="UP001432027"/>
    </source>
</evidence>
<feature type="non-terminal residue" evidence="2">
    <location>
        <position position="128"/>
    </location>
</feature>
<reference evidence="2" key="1">
    <citation type="submission" date="2023-10" db="EMBL/GenBank/DDBJ databases">
        <title>Genome assembly of Pristionchus species.</title>
        <authorList>
            <person name="Yoshida K."/>
            <person name="Sommer R.J."/>
        </authorList>
    </citation>
    <scope>NUCLEOTIDE SEQUENCE</scope>
    <source>
        <strain evidence="2">RS0144</strain>
    </source>
</reference>
<feature type="non-terminal residue" evidence="2">
    <location>
        <position position="1"/>
    </location>
</feature>
<accession>A0AAV5TDL3</accession>
<dbReference type="AlphaFoldDB" id="A0AAV5TDL3"/>
<dbReference type="EMBL" id="BTSX01000004">
    <property type="protein sequence ID" value="GMS91904.1"/>
    <property type="molecule type" value="Genomic_DNA"/>
</dbReference>
<feature type="transmembrane region" description="Helical" evidence="1">
    <location>
        <begin position="70"/>
        <end position="94"/>
    </location>
</feature>
<protein>
    <recommendedName>
        <fullName evidence="4">G protein-coupled receptor</fullName>
    </recommendedName>
</protein>
<evidence type="ECO:0008006" key="4">
    <source>
        <dbReference type="Google" id="ProtNLM"/>
    </source>
</evidence>
<proteinExistence type="predicted"/>
<keyword evidence="1" id="KW-1133">Transmembrane helix</keyword>
<evidence type="ECO:0000256" key="1">
    <source>
        <dbReference type="SAM" id="Phobius"/>
    </source>
</evidence>
<feature type="transmembrane region" description="Helical" evidence="1">
    <location>
        <begin position="29"/>
        <end position="50"/>
    </location>
</feature>
<name>A0AAV5TDL3_9BILA</name>
<gene>
    <name evidence="2" type="ORF">PENTCL1PPCAC_14079</name>
</gene>
<comment type="caution">
    <text evidence="2">The sequence shown here is derived from an EMBL/GenBank/DDBJ whole genome shotgun (WGS) entry which is preliminary data.</text>
</comment>
<evidence type="ECO:0000313" key="2">
    <source>
        <dbReference type="EMBL" id="GMS91904.1"/>
    </source>
</evidence>
<dbReference type="Proteomes" id="UP001432027">
    <property type="component" value="Unassembled WGS sequence"/>
</dbReference>
<keyword evidence="1" id="KW-0812">Transmembrane</keyword>
<sequence length="128" mass="14785">GSIILLINGLLCCLIVLDRDVRGKSYRKYLFSLQFFSTVADLVMHGYFYFMQANCRVAYSDSFLASFADVLTGIIIYIFLIFQIGISYFICVFYRRKMILPPGSLFCFNGWKYLALYITQNIMSIIAL</sequence>
<keyword evidence="3" id="KW-1185">Reference proteome</keyword>
<keyword evidence="1" id="KW-0472">Membrane</keyword>
<organism evidence="2 3">
    <name type="scientific">Pristionchus entomophagus</name>
    <dbReference type="NCBI Taxonomy" id="358040"/>
    <lineage>
        <taxon>Eukaryota</taxon>
        <taxon>Metazoa</taxon>
        <taxon>Ecdysozoa</taxon>
        <taxon>Nematoda</taxon>
        <taxon>Chromadorea</taxon>
        <taxon>Rhabditida</taxon>
        <taxon>Rhabditina</taxon>
        <taxon>Diplogasteromorpha</taxon>
        <taxon>Diplogasteroidea</taxon>
        <taxon>Neodiplogasteridae</taxon>
        <taxon>Pristionchus</taxon>
    </lineage>
</organism>